<name>A0ABP9X146_9CHLR</name>
<organism evidence="1 2">
    <name type="scientific">Herpetosiphon gulosus</name>
    <dbReference type="NCBI Taxonomy" id="1973496"/>
    <lineage>
        <taxon>Bacteria</taxon>
        <taxon>Bacillati</taxon>
        <taxon>Chloroflexota</taxon>
        <taxon>Chloroflexia</taxon>
        <taxon>Herpetosiphonales</taxon>
        <taxon>Herpetosiphonaceae</taxon>
        <taxon>Herpetosiphon</taxon>
    </lineage>
</organism>
<comment type="caution">
    <text evidence="1">The sequence shown here is derived from an EMBL/GenBank/DDBJ whole genome shotgun (WGS) entry which is preliminary data.</text>
</comment>
<evidence type="ECO:0000313" key="2">
    <source>
        <dbReference type="Proteomes" id="UP001428290"/>
    </source>
</evidence>
<proteinExistence type="predicted"/>
<gene>
    <name evidence="1" type="ORF">Hgul01_02968</name>
</gene>
<dbReference type="RefSeq" id="WP_345722775.1">
    <property type="nucleotide sequence ID" value="NZ_BAABRU010000010.1"/>
</dbReference>
<protein>
    <submittedName>
        <fullName evidence="1">Uncharacterized protein</fullName>
    </submittedName>
</protein>
<evidence type="ECO:0000313" key="1">
    <source>
        <dbReference type="EMBL" id="GAA5529162.1"/>
    </source>
</evidence>
<dbReference type="EMBL" id="BAABRU010000010">
    <property type="protein sequence ID" value="GAA5529162.1"/>
    <property type="molecule type" value="Genomic_DNA"/>
</dbReference>
<sequence>MSFFRKLFGGGSSQPASDAGIYFQVRCKRCGSVIRVRIDSRNDLSQRDDDENLFVRKTLVDDRCYSRIEFEAVFSAKRQLLNCEINGGTLVAGEENTTTSTR</sequence>
<accession>A0ABP9X146</accession>
<dbReference type="Proteomes" id="UP001428290">
    <property type="component" value="Unassembled WGS sequence"/>
</dbReference>
<reference evidence="1 2" key="1">
    <citation type="submission" date="2024-02" db="EMBL/GenBank/DDBJ databases">
        <title>Herpetosiphon gulosus NBRC 112829.</title>
        <authorList>
            <person name="Ichikawa N."/>
            <person name="Katano-Makiyama Y."/>
            <person name="Hidaka K."/>
        </authorList>
    </citation>
    <scope>NUCLEOTIDE SEQUENCE [LARGE SCALE GENOMIC DNA]</scope>
    <source>
        <strain evidence="1 2">NBRC 112829</strain>
    </source>
</reference>
<keyword evidence="2" id="KW-1185">Reference proteome</keyword>